<feature type="compositionally biased region" description="Basic and acidic residues" evidence="12">
    <location>
        <begin position="208"/>
        <end position="221"/>
    </location>
</feature>
<evidence type="ECO:0000256" key="4">
    <source>
        <dbReference type="ARBA" id="ARBA00022490"/>
    </source>
</evidence>
<dbReference type="InterPro" id="IPR007439">
    <property type="entry name" value="Chemotax_Pase_CheZ"/>
</dbReference>
<evidence type="ECO:0000256" key="2">
    <source>
        <dbReference type="ARBA" id="ARBA00005908"/>
    </source>
</evidence>
<feature type="region of interest" description="Disordered" evidence="12">
    <location>
        <begin position="208"/>
        <end position="237"/>
    </location>
</feature>
<comment type="subunit">
    <text evidence="10">Homodimer.</text>
</comment>
<evidence type="ECO:0000256" key="6">
    <source>
        <dbReference type="ARBA" id="ARBA00022779"/>
    </source>
</evidence>
<dbReference type="PANTHER" id="PTHR43693:SF1">
    <property type="entry name" value="PROTEIN PHOSPHATASE CHEZ"/>
    <property type="match status" value="1"/>
</dbReference>
<dbReference type="PIRSF" id="PIRSF002884">
    <property type="entry name" value="CheZ"/>
    <property type="match status" value="1"/>
</dbReference>
<protein>
    <recommendedName>
        <fullName evidence="3 10">Protein phosphatase CheZ</fullName>
        <ecNumber evidence="10">3.1.3.-</ecNumber>
    </recommendedName>
    <alternativeName>
        <fullName evidence="9 10">Chemotaxis protein CheZ</fullName>
    </alternativeName>
</protein>
<evidence type="ECO:0000313" key="13">
    <source>
        <dbReference type="EMBL" id="RUO30255.1"/>
    </source>
</evidence>
<comment type="subcellular location">
    <subcellularLocation>
        <location evidence="1 10">Cytoplasm</location>
    </subcellularLocation>
</comment>
<dbReference type="Gene3D" id="1.10.287.500">
    <property type="entry name" value="Helix hairpin bin"/>
    <property type="match status" value="1"/>
</dbReference>
<name>A0A432WCX8_9GAMM</name>
<dbReference type="InterPro" id="IPR050992">
    <property type="entry name" value="CheZ_family_phosphatases"/>
</dbReference>
<evidence type="ECO:0000256" key="1">
    <source>
        <dbReference type="ARBA" id="ARBA00004496"/>
    </source>
</evidence>
<keyword evidence="6 10" id="KW-0283">Flagellar rotation</keyword>
<evidence type="ECO:0000256" key="3">
    <source>
        <dbReference type="ARBA" id="ARBA00018484"/>
    </source>
</evidence>
<comment type="function">
    <text evidence="10">Plays an important role in bacterial chemotaxis signal transduction pathway by accelerating the dephosphorylation of phosphorylated CheY (CheY-P).</text>
</comment>
<feature type="site" description="Enhances dephosphorylation of CheY-P" evidence="11">
    <location>
        <position position="178"/>
    </location>
</feature>
<dbReference type="EC" id="3.1.3.-" evidence="10"/>
<evidence type="ECO:0000256" key="7">
    <source>
        <dbReference type="ARBA" id="ARBA00022801"/>
    </source>
</evidence>
<dbReference type="GO" id="GO:0005737">
    <property type="term" value="C:cytoplasm"/>
    <property type="evidence" value="ECO:0007669"/>
    <property type="project" value="UniProtKB-SubCell"/>
</dbReference>
<dbReference type="SUPFAM" id="SSF75708">
    <property type="entry name" value="Chemotaxis phosphatase CheZ"/>
    <property type="match status" value="1"/>
</dbReference>
<dbReference type="GO" id="GO:0004721">
    <property type="term" value="F:phosphoprotein phosphatase activity"/>
    <property type="evidence" value="ECO:0007669"/>
    <property type="project" value="UniProtKB-KW"/>
</dbReference>
<keyword evidence="14" id="KW-1185">Reference proteome</keyword>
<dbReference type="Pfam" id="PF04344">
    <property type="entry name" value="CheZ"/>
    <property type="match status" value="1"/>
</dbReference>
<dbReference type="AlphaFoldDB" id="A0A432WCX8"/>
<comment type="similarity">
    <text evidence="2 10">Belongs to the CheZ family.</text>
</comment>
<evidence type="ECO:0000256" key="9">
    <source>
        <dbReference type="ARBA" id="ARBA00029599"/>
    </source>
</evidence>
<dbReference type="GO" id="GO:0050920">
    <property type="term" value="P:regulation of chemotaxis"/>
    <property type="evidence" value="ECO:0007669"/>
    <property type="project" value="InterPro"/>
</dbReference>
<dbReference type="Proteomes" id="UP000287823">
    <property type="component" value="Unassembled WGS sequence"/>
</dbReference>
<dbReference type="GO" id="GO:0006935">
    <property type="term" value="P:chemotaxis"/>
    <property type="evidence" value="ECO:0007669"/>
    <property type="project" value="UniProtKB-KW"/>
</dbReference>
<dbReference type="GO" id="GO:0097588">
    <property type="term" value="P:archaeal or bacterial-type flagellum-dependent cell motility"/>
    <property type="evidence" value="ECO:0007669"/>
    <property type="project" value="UniProtKB-KW"/>
</dbReference>
<organism evidence="13 14">
    <name type="scientific">Aliidiomarina soli</name>
    <dbReference type="NCBI Taxonomy" id="1928574"/>
    <lineage>
        <taxon>Bacteria</taxon>
        <taxon>Pseudomonadati</taxon>
        <taxon>Pseudomonadota</taxon>
        <taxon>Gammaproteobacteria</taxon>
        <taxon>Alteromonadales</taxon>
        <taxon>Idiomarinaceae</taxon>
        <taxon>Aliidiomarina</taxon>
    </lineage>
</organism>
<keyword evidence="5 10" id="KW-0145">Chemotaxis</keyword>
<gene>
    <name evidence="13" type="ORF">CWE14_12820</name>
</gene>
<dbReference type="GO" id="GO:0009288">
    <property type="term" value="C:bacterial-type flagellum"/>
    <property type="evidence" value="ECO:0007669"/>
    <property type="project" value="InterPro"/>
</dbReference>
<comment type="caution">
    <text evidence="13">The sequence shown here is derived from an EMBL/GenBank/DDBJ whole genome shotgun (WGS) entry which is preliminary data.</text>
</comment>
<evidence type="ECO:0000256" key="5">
    <source>
        <dbReference type="ARBA" id="ARBA00022500"/>
    </source>
</evidence>
<evidence type="ECO:0000313" key="14">
    <source>
        <dbReference type="Proteomes" id="UP000287823"/>
    </source>
</evidence>
<evidence type="ECO:0000256" key="12">
    <source>
        <dbReference type="SAM" id="MobiDB-lite"/>
    </source>
</evidence>
<evidence type="ECO:0000256" key="11">
    <source>
        <dbReference type="PIRSR" id="PIRSR002884-1"/>
    </source>
</evidence>
<proteinExistence type="inferred from homology"/>
<sequence>MGDTTQAQTPAITLEQAQELVTLLESGQQAQADQMFMRLKDKSSEGLFNSVGKLTRQLHDSLSDFQLDPRIEQMTADDLPDAKNRLHYVMQRTEDAANRTMDAVEASLPLADKLATETASIEPAWDKLMGRDIELSEFKALCHQVDKFIKQARGDSAHLQGLLTEVLMAQDFQDLTGQVIRRVIELVHEVEVSLIELLRVFGDQERARAERSNTDNKKKADPIGAEGPVINPDERQDVVQGQDEVDDLLSSLGF</sequence>
<keyword evidence="7 10" id="KW-0378">Hydrolase</keyword>
<dbReference type="EMBL" id="PIPO01000006">
    <property type="protein sequence ID" value="RUO30255.1"/>
    <property type="molecule type" value="Genomic_DNA"/>
</dbReference>
<evidence type="ECO:0000256" key="8">
    <source>
        <dbReference type="ARBA" id="ARBA00022912"/>
    </source>
</evidence>
<accession>A0A432WCX8</accession>
<keyword evidence="4 10" id="KW-0963">Cytoplasm</keyword>
<reference evidence="13 14" key="1">
    <citation type="journal article" date="2011" name="Front. Microbiol.">
        <title>Genomic signatures of strain selection and enhancement in Bacillus atrophaeus var. globigii, a historical biowarfare simulant.</title>
        <authorList>
            <person name="Gibbons H.S."/>
            <person name="Broomall S.M."/>
            <person name="McNew L.A."/>
            <person name="Daligault H."/>
            <person name="Chapman C."/>
            <person name="Bruce D."/>
            <person name="Karavis M."/>
            <person name="Krepps M."/>
            <person name="McGregor P.A."/>
            <person name="Hong C."/>
            <person name="Park K.H."/>
            <person name="Akmal A."/>
            <person name="Feldman A."/>
            <person name="Lin J.S."/>
            <person name="Chang W.E."/>
            <person name="Higgs B.W."/>
            <person name="Demirev P."/>
            <person name="Lindquist J."/>
            <person name="Liem A."/>
            <person name="Fochler E."/>
            <person name="Read T.D."/>
            <person name="Tapia R."/>
            <person name="Johnson S."/>
            <person name="Bishop-Lilly K.A."/>
            <person name="Detter C."/>
            <person name="Han C."/>
            <person name="Sozhamannan S."/>
            <person name="Rosenzweig C.N."/>
            <person name="Skowronski E.W."/>
        </authorList>
    </citation>
    <scope>NUCLEOTIDE SEQUENCE [LARGE SCALE GENOMIC DNA]</scope>
    <source>
        <strain evidence="13 14">Y4G10-17</strain>
    </source>
</reference>
<keyword evidence="8 10" id="KW-0904">Protein phosphatase</keyword>
<evidence type="ECO:0000256" key="10">
    <source>
        <dbReference type="PIRNR" id="PIRNR002884"/>
    </source>
</evidence>
<dbReference type="RefSeq" id="WP_126789187.1">
    <property type="nucleotide sequence ID" value="NZ_PIPO01000006.1"/>
</dbReference>
<dbReference type="PANTHER" id="PTHR43693">
    <property type="entry name" value="PROTEIN PHOSPHATASE CHEZ"/>
    <property type="match status" value="1"/>
</dbReference>